<dbReference type="PROSITE" id="PS51782">
    <property type="entry name" value="LYSM"/>
    <property type="match status" value="2"/>
</dbReference>
<dbReference type="SUPFAM" id="SSF54106">
    <property type="entry name" value="LysM domain"/>
    <property type="match status" value="2"/>
</dbReference>
<sequence>METVYAHLHERLVEEEQFVKEGQLIGTVGTTGRSSGNHLHFEVHLESWNVHKSEAIDPLFVLSQKPSHMYASLEAERNDAISAITRNEDDSSNVIDKVTVTKGDTLWSLAQRYGVSVEQIKEWNHLKDERIYIDQELTIYEVSTVHNVEKGETLTAIANQYERSVEYVMELNELDSDQILIGQMLYIEKE</sequence>
<comment type="caution">
    <text evidence="2">The sequence shown here is derived from an EMBL/GenBank/DDBJ whole genome shotgun (WGS) entry which is preliminary data.</text>
</comment>
<keyword evidence="3" id="KW-1185">Reference proteome</keyword>
<evidence type="ECO:0000259" key="1">
    <source>
        <dbReference type="PROSITE" id="PS51782"/>
    </source>
</evidence>
<dbReference type="InterPro" id="IPR036779">
    <property type="entry name" value="LysM_dom_sf"/>
</dbReference>
<dbReference type="SUPFAM" id="SSF51261">
    <property type="entry name" value="Duplicated hybrid motif"/>
    <property type="match status" value="1"/>
</dbReference>
<dbReference type="Gene3D" id="3.10.350.10">
    <property type="entry name" value="LysM domain"/>
    <property type="match status" value="2"/>
</dbReference>
<dbReference type="STRING" id="1236971.JCM9152_313"/>
<dbReference type="PANTHER" id="PTHR33734:SF22">
    <property type="entry name" value="MEMBRANE-BOUND LYTIC MUREIN TRANSGLYCOSYLASE D"/>
    <property type="match status" value="1"/>
</dbReference>
<name>W4QC85_9BACI</name>
<accession>W4QC85</accession>
<dbReference type="EMBL" id="BAUU01000002">
    <property type="protein sequence ID" value="GAE28974.1"/>
    <property type="molecule type" value="Genomic_DNA"/>
</dbReference>
<proteinExistence type="predicted"/>
<organism evidence="2 3">
    <name type="scientific">Halalkalibacter hemicellulosilyticusJCM 9152</name>
    <dbReference type="NCBI Taxonomy" id="1236971"/>
    <lineage>
        <taxon>Bacteria</taxon>
        <taxon>Bacillati</taxon>
        <taxon>Bacillota</taxon>
        <taxon>Bacilli</taxon>
        <taxon>Bacillales</taxon>
        <taxon>Bacillaceae</taxon>
        <taxon>Halalkalibacter</taxon>
    </lineage>
</organism>
<dbReference type="CDD" id="cd00118">
    <property type="entry name" value="LysM"/>
    <property type="match status" value="2"/>
</dbReference>
<feature type="domain" description="LysM" evidence="1">
    <location>
        <begin position="144"/>
        <end position="187"/>
    </location>
</feature>
<protein>
    <recommendedName>
        <fullName evidence="1">LysM domain-containing protein</fullName>
    </recommendedName>
</protein>
<feature type="domain" description="LysM" evidence="1">
    <location>
        <begin position="96"/>
        <end position="139"/>
    </location>
</feature>
<dbReference type="CDD" id="cd12797">
    <property type="entry name" value="M23_peptidase"/>
    <property type="match status" value="1"/>
</dbReference>
<reference evidence="2" key="1">
    <citation type="journal article" date="2014" name="Genome Announc.">
        <title>Draft Genome Sequences of Three Alkaliphilic Bacillus Strains, Bacillus wakoensis JCM 9140T, Bacillus akibai JCM 9157T, and Bacillus hemicellulosilyticus JCM 9152T.</title>
        <authorList>
            <person name="Yuki M."/>
            <person name="Oshima K."/>
            <person name="Suda W."/>
            <person name="Oshida Y."/>
            <person name="Kitamura K."/>
            <person name="Iida T."/>
            <person name="Hattori M."/>
            <person name="Ohkuma M."/>
        </authorList>
    </citation>
    <scope>NUCLEOTIDE SEQUENCE [LARGE SCALE GENOMIC DNA]</scope>
    <source>
        <strain evidence="2">JCM 9152</strain>
    </source>
</reference>
<dbReference type="InterPro" id="IPR011055">
    <property type="entry name" value="Dup_hybrid_motif"/>
</dbReference>
<dbReference type="AlphaFoldDB" id="W4QC85"/>
<evidence type="ECO:0000313" key="2">
    <source>
        <dbReference type="EMBL" id="GAE28974.1"/>
    </source>
</evidence>
<dbReference type="GO" id="GO:0008932">
    <property type="term" value="F:lytic endotransglycosylase activity"/>
    <property type="evidence" value="ECO:0007669"/>
    <property type="project" value="TreeGrafter"/>
</dbReference>
<dbReference type="SMART" id="SM00257">
    <property type="entry name" value="LysM"/>
    <property type="match status" value="2"/>
</dbReference>
<dbReference type="InterPro" id="IPR018392">
    <property type="entry name" value="LysM"/>
</dbReference>
<gene>
    <name evidence="2" type="ORF">JCM9152_313</name>
</gene>
<dbReference type="Proteomes" id="UP000018895">
    <property type="component" value="Unassembled WGS sequence"/>
</dbReference>
<dbReference type="InterPro" id="IPR016047">
    <property type="entry name" value="M23ase_b-sheet_dom"/>
</dbReference>
<evidence type="ECO:0000313" key="3">
    <source>
        <dbReference type="Proteomes" id="UP000018895"/>
    </source>
</evidence>
<dbReference type="Pfam" id="PF01476">
    <property type="entry name" value="LysM"/>
    <property type="match status" value="2"/>
</dbReference>
<dbReference type="Pfam" id="PF01551">
    <property type="entry name" value="Peptidase_M23"/>
    <property type="match status" value="1"/>
</dbReference>
<dbReference type="PANTHER" id="PTHR33734">
    <property type="entry name" value="LYSM DOMAIN-CONTAINING GPI-ANCHORED PROTEIN 2"/>
    <property type="match status" value="1"/>
</dbReference>
<dbReference type="Gene3D" id="2.70.70.10">
    <property type="entry name" value="Glucose Permease (Domain IIA)"/>
    <property type="match status" value="1"/>
</dbReference>